<dbReference type="EMBL" id="PVHK01000228">
    <property type="protein sequence ID" value="PRH38813.1"/>
    <property type="molecule type" value="Genomic_DNA"/>
</dbReference>
<feature type="domain" description="PelD GGDEF" evidence="2">
    <location>
        <begin position="350"/>
        <end position="473"/>
    </location>
</feature>
<reference evidence="3 4" key="1">
    <citation type="submission" date="2018-03" db="EMBL/GenBank/DDBJ databases">
        <authorList>
            <person name="Nguyen K."/>
            <person name="Fouts D."/>
            <person name="Sutton G."/>
        </authorList>
    </citation>
    <scope>NUCLEOTIDE SEQUENCE [LARGE SCALE GENOMIC DNA]</scope>
    <source>
        <strain evidence="3 4">AU3578</strain>
    </source>
</reference>
<dbReference type="Proteomes" id="UP000237632">
    <property type="component" value="Unassembled WGS sequence"/>
</dbReference>
<gene>
    <name evidence="3" type="ORF">C6T65_29720</name>
</gene>
<dbReference type="RefSeq" id="WP_059476144.1">
    <property type="nucleotide sequence ID" value="NZ_CADFEZ010000026.1"/>
</dbReference>
<proteinExistence type="predicted"/>
<name>A0AA44XUT5_BURVI</name>
<dbReference type="Gene3D" id="3.30.70.2880">
    <property type="match status" value="1"/>
</dbReference>
<comment type="caution">
    <text evidence="3">The sequence shown here is derived from an EMBL/GenBank/DDBJ whole genome shotgun (WGS) entry which is preliminary data.</text>
</comment>
<evidence type="ECO:0000259" key="2">
    <source>
        <dbReference type="Pfam" id="PF16963"/>
    </source>
</evidence>
<keyword evidence="1" id="KW-0472">Membrane</keyword>
<protein>
    <recommendedName>
        <fullName evidence="2">PelD GGDEF domain-containing protein</fullName>
    </recommendedName>
</protein>
<feature type="transmembrane region" description="Helical" evidence="1">
    <location>
        <begin position="87"/>
        <end position="104"/>
    </location>
</feature>
<keyword evidence="1" id="KW-1133">Transmembrane helix</keyword>
<evidence type="ECO:0000313" key="4">
    <source>
        <dbReference type="Proteomes" id="UP000237632"/>
    </source>
</evidence>
<sequence>MNTASAPTETRESKARTANPLGNLSAVRRFVAPAVAGPFAIAETVLFMAIAIGLAWACERSDPLMLHAGFAWLWLAPLVVALRYGTLPGLLASGVLVAAWYVLYPRGSAWPLMYFTGGFIQSIVAGHFGDTWGSRAARSRALNDYLNDRLVAITNSHYLMRLSHERLEKDLLSKPTTLRDSITELRRLSVALSNGGRQPGAAPAAGGDTLPGAQPLLDFVAQACQIEVAALHPVCGARIAEQPAARLGEPFDLDVHDELVAHAVETLGVAHLKSVQNGQNREATITNTRYVVCAPVVSADGELIALVVVKRMPFLSLNYDNLQLLLVLLGYYADGVEHTVPMQRLLDVVPGCPYDFALDLVRLARLKRSAGIDSSLVALTFMRDEAGESLFEHVMRRRRALDVMWPVQSKDHSVLINLMPATDTTGINGYLARIEASLRAQFDTDLEGARIGVHTLHLESGDPGPALGRLLKRAGVDDEAR</sequence>
<accession>A0AA44XUT5</accession>
<evidence type="ECO:0000256" key="1">
    <source>
        <dbReference type="SAM" id="Phobius"/>
    </source>
</evidence>
<dbReference type="InterPro" id="IPR038367">
    <property type="entry name" value="PelD_GGDEF_sf"/>
</dbReference>
<dbReference type="Gene3D" id="3.30.450.40">
    <property type="match status" value="1"/>
</dbReference>
<dbReference type="InterPro" id="IPR029016">
    <property type="entry name" value="GAF-like_dom_sf"/>
</dbReference>
<feature type="transmembrane region" description="Helical" evidence="1">
    <location>
        <begin position="30"/>
        <end position="57"/>
    </location>
</feature>
<dbReference type="Pfam" id="PF16963">
    <property type="entry name" value="PelD_GGDEF"/>
    <property type="match status" value="1"/>
</dbReference>
<dbReference type="AlphaFoldDB" id="A0AA44XUT5"/>
<keyword evidence="1" id="KW-0812">Transmembrane</keyword>
<evidence type="ECO:0000313" key="3">
    <source>
        <dbReference type="EMBL" id="PRH38813.1"/>
    </source>
</evidence>
<dbReference type="InterPro" id="IPR031583">
    <property type="entry name" value="PelD_GGDEF"/>
</dbReference>
<organism evidence="3 4">
    <name type="scientific">Burkholderia vietnamiensis</name>
    <dbReference type="NCBI Taxonomy" id="60552"/>
    <lineage>
        <taxon>Bacteria</taxon>
        <taxon>Pseudomonadati</taxon>
        <taxon>Pseudomonadota</taxon>
        <taxon>Betaproteobacteria</taxon>
        <taxon>Burkholderiales</taxon>
        <taxon>Burkholderiaceae</taxon>
        <taxon>Burkholderia</taxon>
        <taxon>Burkholderia cepacia complex</taxon>
    </lineage>
</organism>